<evidence type="ECO:0000256" key="3">
    <source>
        <dbReference type="ARBA" id="ARBA00022769"/>
    </source>
</evidence>
<dbReference type="SUPFAM" id="SSF82771">
    <property type="entry name" value="GIY-YIG endonuclease"/>
    <property type="match status" value="1"/>
</dbReference>
<dbReference type="InterPro" id="IPR035901">
    <property type="entry name" value="GIY-YIG_endonuc_sf"/>
</dbReference>
<dbReference type="AlphaFoldDB" id="A0A382WZA7"/>
<dbReference type="FunFam" id="3.40.1440.10:FF:000001">
    <property type="entry name" value="UvrABC system protein C"/>
    <property type="match status" value="1"/>
</dbReference>
<dbReference type="InterPro" id="IPR050066">
    <property type="entry name" value="UvrABC_protein_C"/>
</dbReference>
<dbReference type="InterPro" id="IPR000305">
    <property type="entry name" value="GIY-YIG_endonuc"/>
</dbReference>
<feature type="non-terminal residue" evidence="7">
    <location>
        <position position="1"/>
    </location>
</feature>
<accession>A0A382WZA7</accession>
<evidence type="ECO:0000259" key="6">
    <source>
        <dbReference type="PROSITE" id="PS50164"/>
    </source>
</evidence>
<dbReference type="CDD" id="cd10434">
    <property type="entry name" value="GIY-YIG_UvrC_Cho"/>
    <property type="match status" value="1"/>
</dbReference>
<keyword evidence="5" id="KW-0234">DNA repair</keyword>
<evidence type="ECO:0000256" key="4">
    <source>
        <dbReference type="ARBA" id="ARBA00022881"/>
    </source>
</evidence>
<dbReference type="PANTHER" id="PTHR30562">
    <property type="entry name" value="UVRC/OXIDOREDUCTASE"/>
    <property type="match status" value="1"/>
</dbReference>
<dbReference type="GO" id="GO:0006289">
    <property type="term" value="P:nucleotide-excision repair"/>
    <property type="evidence" value="ECO:0007669"/>
    <property type="project" value="InterPro"/>
</dbReference>
<dbReference type="PANTHER" id="PTHR30562:SF1">
    <property type="entry name" value="UVRABC SYSTEM PROTEIN C"/>
    <property type="match status" value="1"/>
</dbReference>
<organism evidence="7">
    <name type="scientific">marine metagenome</name>
    <dbReference type="NCBI Taxonomy" id="408172"/>
    <lineage>
        <taxon>unclassified sequences</taxon>
        <taxon>metagenomes</taxon>
        <taxon>ecological metagenomes</taxon>
    </lineage>
</organism>
<gene>
    <name evidence="7" type="ORF">METZ01_LOCUS416412</name>
</gene>
<evidence type="ECO:0000256" key="1">
    <source>
        <dbReference type="ARBA" id="ARBA00022490"/>
    </source>
</evidence>
<dbReference type="GO" id="GO:0009380">
    <property type="term" value="C:excinuclease repair complex"/>
    <property type="evidence" value="ECO:0007669"/>
    <property type="project" value="TreeGrafter"/>
</dbReference>
<dbReference type="SMART" id="SM00465">
    <property type="entry name" value="GIYc"/>
    <property type="match status" value="1"/>
</dbReference>
<dbReference type="InterPro" id="IPR001943">
    <property type="entry name" value="UVR_dom"/>
</dbReference>
<dbReference type="EMBL" id="UINC01163311">
    <property type="protein sequence ID" value="SVD63558.1"/>
    <property type="molecule type" value="Genomic_DNA"/>
</dbReference>
<keyword evidence="4" id="KW-0267">Excision nuclease</keyword>
<dbReference type="GO" id="GO:0004518">
    <property type="term" value="F:nuclease activity"/>
    <property type="evidence" value="ECO:0007669"/>
    <property type="project" value="UniProtKB-KW"/>
</dbReference>
<protein>
    <recommendedName>
        <fullName evidence="6">GIY-YIG domain-containing protein</fullName>
    </recommendedName>
</protein>
<dbReference type="Gene3D" id="3.40.1440.10">
    <property type="entry name" value="GIY-YIG endonuclease"/>
    <property type="match status" value="1"/>
</dbReference>
<proteinExistence type="predicted"/>
<dbReference type="PROSITE" id="PS50164">
    <property type="entry name" value="GIY_YIG"/>
    <property type="match status" value="1"/>
</dbReference>
<keyword evidence="3" id="KW-0228">DNA excision</keyword>
<evidence type="ECO:0000256" key="2">
    <source>
        <dbReference type="ARBA" id="ARBA00022763"/>
    </source>
</evidence>
<dbReference type="Pfam" id="PF01541">
    <property type="entry name" value="GIY-YIG"/>
    <property type="match status" value="1"/>
</dbReference>
<dbReference type="InterPro" id="IPR036876">
    <property type="entry name" value="UVR_dom_sf"/>
</dbReference>
<evidence type="ECO:0000313" key="7">
    <source>
        <dbReference type="EMBL" id="SVD63558.1"/>
    </source>
</evidence>
<dbReference type="Pfam" id="PF02151">
    <property type="entry name" value="UVR"/>
    <property type="match status" value="1"/>
</dbReference>
<keyword evidence="2" id="KW-0227">DNA damage</keyword>
<feature type="domain" description="GIY-YIG" evidence="6">
    <location>
        <begin position="16"/>
        <end position="97"/>
    </location>
</feature>
<dbReference type="SUPFAM" id="SSF46600">
    <property type="entry name" value="C-terminal UvrC-binding domain of UvrB"/>
    <property type="match status" value="1"/>
</dbReference>
<sequence length="233" mass="26812">VPDTDPFRSKVSELSHKPGVYLMKDRLGSVIYVGKARDLRKRVSQYFQSSRRMGWDVKFRALVDAIHNFDVHIVRGEVEALLLESRLIKQYKPRYNVSFRDDKRYLMLKVNLNDPIPRFALTRLKIDDGARYFGPFPSGSALKRTLDLARHTFNLRGCKPLTPGEHDYKHCLYGHIEVCSAPCVGKVTREQYRMQVDNACEFLAGQCVEILDELKDAMGKAAEAQDYERAARL</sequence>
<name>A0A382WZA7_9ZZZZ</name>
<evidence type="ECO:0000256" key="5">
    <source>
        <dbReference type="ARBA" id="ARBA00023204"/>
    </source>
</evidence>
<dbReference type="InterPro" id="IPR047296">
    <property type="entry name" value="GIY-YIG_UvrC_Cho"/>
</dbReference>
<keyword evidence="1" id="KW-0963">Cytoplasm</keyword>
<reference evidence="7" key="1">
    <citation type="submission" date="2018-05" db="EMBL/GenBank/DDBJ databases">
        <authorList>
            <person name="Lanie J.A."/>
            <person name="Ng W.-L."/>
            <person name="Kazmierczak K.M."/>
            <person name="Andrzejewski T.M."/>
            <person name="Davidsen T.M."/>
            <person name="Wayne K.J."/>
            <person name="Tettelin H."/>
            <person name="Glass J.I."/>
            <person name="Rusch D."/>
            <person name="Podicherti R."/>
            <person name="Tsui H.-C.T."/>
            <person name="Winkler M.E."/>
        </authorList>
    </citation>
    <scope>NUCLEOTIDE SEQUENCE</scope>
</reference>
<feature type="non-terminal residue" evidence="7">
    <location>
        <position position="233"/>
    </location>
</feature>